<dbReference type="PIRSF" id="PIRSF002786">
    <property type="entry name" value="XcpX"/>
    <property type="match status" value="1"/>
</dbReference>
<dbReference type="PANTHER" id="PTHR38831">
    <property type="entry name" value="TYPE II SECRETION SYSTEM PROTEIN K"/>
    <property type="match status" value="1"/>
</dbReference>
<dbReference type="AlphaFoldDB" id="A0A8X8KJ31"/>
<comment type="subcellular location">
    <subcellularLocation>
        <location evidence="1">Cell inner membrane</location>
    </subcellularLocation>
</comment>
<dbReference type="Proteomes" id="UP000484076">
    <property type="component" value="Unassembled WGS sequence"/>
</dbReference>
<dbReference type="GO" id="GO:0005886">
    <property type="term" value="C:plasma membrane"/>
    <property type="evidence" value="ECO:0007669"/>
    <property type="project" value="UniProtKB-SubCell"/>
</dbReference>
<evidence type="ECO:0000256" key="1">
    <source>
        <dbReference type="PIRNR" id="PIRNR002786"/>
    </source>
</evidence>
<proteinExistence type="inferred from homology"/>
<keyword evidence="5" id="KW-1185">Reference proteome</keyword>
<sequence length="296" mass="30703">MMRGAAAWRQPVSRQGQSGVVLINVLVILALTSAMVFAMISLSDLSIARSQRFSEAGQAQALIAAGEASAMVALRRDMEEGAATDHPGEPWAQIAQAEVRIDAGRFALQIADAQGLFNLNSLPGSGAAGAQILQRIVAVLDLPADVGPRIIARLAQPAPLERLADLVAEAGLEDAEVTRLATLVTVLPGRTEVNVNTAPEALLAVLADNPVQANALAGRRARNGFLTPADVAAARVILPPGVGYTSRFFALRVTVTVGETTQTAASLLQRRRDAGGPQVAVIARDSGPGGPVPLPD</sequence>
<dbReference type="InterPro" id="IPR005628">
    <property type="entry name" value="GspK"/>
</dbReference>
<name>A0A8X8KJ31_9RHOB</name>
<dbReference type="SUPFAM" id="SSF54523">
    <property type="entry name" value="Pili subunits"/>
    <property type="match status" value="1"/>
</dbReference>
<keyword evidence="2" id="KW-1133">Transmembrane helix</keyword>
<dbReference type="Gene3D" id="3.30.1300.30">
    <property type="entry name" value="GSPII I/J protein-like"/>
    <property type="match status" value="2"/>
</dbReference>
<dbReference type="Pfam" id="PF03934">
    <property type="entry name" value="T2SSK"/>
    <property type="match status" value="1"/>
</dbReference>
<dbReference type="EMBL" id="WHUT02000001">
    <property type="protein sequence ID" value="NUB42769.1"/>
    <property type="molecule type" value="Genomic_DNA"/>
</dbReference>
<gene>
    <name evidence="4" type="primary">gspK</name>
    <name evidence="4" type="ORF">GEU84_000085</name>
</gene>
<dbReference type="PANTHER" id="PTHR38831:SF1">
    <property type="entry name" value="TYPE II SECRETION SYSTEM PROTEIN K-RELATED"/>
    <property type="match status" value="1"/>
</dbReference>
<protein>
    <recommendedName>
        <fullName evidence="1">Type II secretion system protein K</fullName>
    </recommendedName>
</protein>
<reference evidence="4" key="1">
    <citation type="submission" date="2020-05" db="EMBL/GenBank/DDBJ databases">
        <title>Fertoebacter nigrum gen. nov., sp. nov., a new member of the family Rhodobacteraceae.</title>
        <authorList>
            <person name="Szuroczki S."/>
            <person name="Abbaszade G."/>
            <person name="Buni D."/>
            <person name="Schumann P."/>
            <person name="Toth E."/>
        </authorList>
    </citation>
    <scope>NUCLEOTIDE SEQUENCE</scope>
    <source>
        <strain evidence="4">RG-N-1a</strain>
    </source>
</reference>
<accession>A0A8X8KJ31</accession>
<keyword evidence="1" id="KW-0813">Transport</keyword>
<comment type="similarity">
    <text evidence="1">Belongs to the GSP K family.</text>
</comment>
<dbReference type="NCBIfam" id="NF037980">
    <property type="entry name" value="T2SS_GspK"/>
    <property type="match status" value="1"/>
</dbReference>
<keyword evidence="1 2" id="KW-0472">Membrane</keyword>
<dbReference type="Gene3D" id="1.10.40.60">
    <property type="entry name" value="EpsJ-like"/>
    <property type="match status" value="2"/>
</dbReference>
<dbReference type="InterPro" id="IPR045584">
    <property type="entry name" value="Pilin-like"/>
</dbReference>
<evidence type="ECO:0000313" key="4">
    <source>
        <dbReference type="EMBL" id="NUB42769.1"/>
    </source>
</evidence>
<evidence type="ECO:0000256" key="2">
    <source>
        <dbReference type="SAM" id="Phobius"/>
    </source>
</evidence>
<keyword evidence="2" id="KW-0812">Transmembrane</keyword>
<keyword evidence="1" id="KW-1003">Cell membrane</keyword>
<comment type="caution">
    <text evidence="4">The sequence shown here is derived from an EMBL/GenBank/DDBJ whole genome shotgun (WGS) entry which is preliminary data.</text>
</comment>
<organism evidence="4 5">
    <name type="scientific">Fertoeibacter niger</name>
    <dbReference type="NCBI Taxonomy" id="2656921"/>
    <lineage>
        <taxon>Bacteria</taxon>
        <taxon>Pseudomonadati</taxon>
        <taxon>Pseudomonadota</taxon>
        <taxon>Alphaproteobacteria</taxon>
        <taxon>Rhodobacterales</taxon>
        <taxon>Paracoccaceae</taxon>
        <taxon>Fertoeibacter</taxon>
    </lineage>
</organism>
<evidence type="ECO:0000259" key="3">
    <source>
        <dbReference type="Pfam" id="PF03934"/>
    </source>
</evidence>
<dbReference type="InterPro" id="IPR049179">
    <property type="entry name" value="T2SSK_SAM-like_2nd"/>
</dbReference>
<keyword evidence="1" id="KW-0997">Cell inner membrane</keyword>
<feature type="domain" description="T2SS protein K second SAM-like" evidence="3">
    <location>
        <begin position="193"/>
        <end position="234"/>
    </location>
</feature>
<dbReference type="InterPro" id="IPR038072">
    <property type="entry name" value="GspK_central_sf"/>
</dbReference>
<feature type="transmembrane region" description="Helical" evidence="2">
    <location>
        <begin position="21"/>
        <end position="42"/>
    </location>
</feature>
<dbReference type="GO" id="GO:0009306">
    <property type="term" value="P:protein secretion"/>
    <property type="evidence" value="ECO:0007669"/>
    <property type="project" value="InterPro"/>
</dbReference>
<evidence type="ECO:0000313" key="5">
    <source>
        <dbReference type="Proteomes" id="UP000484076"/>
    </source>
</evidence>